<evidence type="ECO:0000313" key="2">
    <source>
        <dbReference type="WBParaSite" id="maker-unitig_32205-snap-gene-0.3-mRNA-1"/>
    </source>
</evidence>
<protein>
    <submittedName>
        <fullName evidence="2">Secreted protein</fullName>
    </submittedName>
</protein>
<dbReference type="WBParaSite" id="maker-unitig_32205-snap-gene-0.3-mRNA-1">
    <property type="protein sequence ID" value="maker-unitig_32205-snap-gene-0.3-mRNA-1"/>
    <property type="gene ID" value="maker-unitig_32205-snap-gene-0.3"/>
</dbReference>
<proteinExistence type="predicted"/>
<organism evidence="1 2">
    <name type="scientific">Macrostomum lignano</name>
    <dbReference type="NCBI Taxonomy" id="282301"/>
    <lineage>
        <taxon>Eukaryota</taxon>
        <taxon>Metazoa</taxon>
        <taxon>Spiralia</taxon>
        <taxon>Lophotrochozoa</taxon>
        <taxon>Platyhelminthes</taxon>
        <taxon>Rhabditophora</taxon>
        <taxon>Macrostomorpha</taxon>
        <taxon>Macrostomida</taxon>
        <taxon>Macrostomidae</taxon>
        <taxon>Macrostomum</taxon>
    </lineage>
</organism>
<keyword evidence="1" id="KW-1185">Reference proteome</keyword>
<name>A0A1I8FGJ6_9PLAT</name>
<dbReference type="Proteomes" id="UP000095280">
    <property type="component" value="Unplaced"/>
</dbReference>
<sequence length="88" mass="9240">MEAARQDCLSWSRTFACAASALLLRVVQRCADSIVAQAAAAAATTSAPDPSLGLSQCPSRPARRVLSGAYSRQTLLEQQLGQSGTFRA</sequence>
<accession>A0A1I8FGJ6</accession>
<reference evidence="2" key="1">
    <citation type="submission" date="2016-11" db="UniProtKB">
        <authorList>
            <consortium name="WormBaseParasite"/>
        </authorList>
    </citation>
    <scope>IDENTIFICATION</scope>
</reference>
<evidence type="ECO:0000313" key="1">
    <source>
        <dbReference type="Proteomes" id="UP000095280"/>
    </source>
</evidence>
<dbReference type="AlphaFoldDB" id="A0A1I8FGJ6"/>